<accession>A0AAD5LZV7</accession>
<dbReference type="InterPro" id="IPR036465">
    <property type="entry name" value="vWFA_dom_sf"/>
</dbReference>
<dbReference type="EMBL" id="JAKCXM010000190">
    <property type="protein sequence ID" value="KAJ0399222.1"/>
    <property type="molecule type" value="Genomic_DNA"/>
</dbReference>
<keyword evidence="3" id="KW-1185">Reference proteome</keyword>
<feature type="domain" description="VWFA" evidence="1">
    <location>
        <begin position="3"/>
        <end position="145"/>
    </location>
</feature>
<dbReference type="AlphaFoldDB" id="A0AAD5LZV7"/>
<dbReference type="InterPro" id="IPR002035">
    <property type="entry name" value="VWF_A"/>
</dbReference>
<dbReference type="Gene3D" id="3.40.50.410">
    <property type="entry name" value="von Willebrand factor, type A domain"/>
    <property type="match status" value="1"/>
</dbReference>
<gene>
    <name evidence="2" type="ORF">P43SY_001888</name>
</gene>
<evidence type="ECO:0000313" key="2">
    <source>
        <dbReference type="EMBL" id="KAJ0399222.1"/>
    </source>
</evidence>
<comment type="caution">
    <text evidence="2">The sequence shown here is derived from an EMBL/GenBank/DDBJ whole genome shotgun (WGS) entry which is preliminary data.</text>
</comment>
<name>A0AAD5LZV7_PYTIN</name>
<proteinExistence type="predicted"/>
<protein>
    <recommendedName>
        <fullName evidence="1">VWFA domain-containing protein</fullName>
    </recommendedName>
</protein>
<dbReference type="PROSITE" id="PS50234">
    <property type="entry name" value="VWFA"/>
    <property type="match status" value="1"/>
</dbReference>
<evidence type="ECO:0000313" key="3">
    <source>
        <dbReference type="Proteomes" id="UP001209570"/>
    </source>
</evidence>
<dbReference type="SUPFAM" id="SSF53300">
    <property type="entry name" value="vWA-like"/>
    <property type="match status" value="1"/>
</dbReference>
<sequence>MLNLAFLLDITGSMSEELDGVKQTVARLVETAFTDNSDLMVTIITFTEDHKGCYVTTDSFVEGTAAVDFVERIELCVPPGMPHINAHGGDGDENHKAALAALLRLDKGVPTVAFVITDAAPHLQGTSSQEMNQEIRYLSQEHGITNPDLFLLLDDLDAHFDGGLILSVVKYYKNHTQPTYGAVAKRLNGVLITPKVRSPDSLATGLMTIITQLISEPTSDPVAQSSALQDLDAFDFYDLKDIVIPENELGRSAIPMPPVGSTDELLFRLVERTAVIAGDRFKKRAITAHLVTEQVELLHVLAKGMLRAIPVEEAVERATLLLTKIKNLMGEEHKSQFKLTVSQLKAILEDDTFASAGRTWSPERTAAVSAITLMSIEETARDLAEEDDSAPARDPYESLLAVASLFLGHLAVLSLPTRMGRVDFMDAWSAVVSKVSNDVVSAADFLRLIGSDESVAGLSARDREFNFLQLVADPQDALGSQLLRVASGTQILDILTAMLAGAPVGLFSPNMFRGTSAASLMRLLNPDNADDEELSEFQWGLAAKMAHTVRLIMGLRGSALALDLEPESAMGKLLFRLLRRTALDKDAATDDLDESEVRLFLEEMVAARIQKFAKYNEAAYLILVKEMLGYSLGVENAAAVVDVFESHPLLDSDCLPIDEAVAIATIKESTLLRHIEASASNVLRVVFADRDRTPSLQQIWPSYLHDIPKLVLLQRRTERYDLSHVEPDTEEDEKVSVGMKTASWTRNNAMQHELQHDTFSRRAKELMCVKYDAFVREMRARRLDLRREHQRQIVLKLMRAPVDEFAASLASVVQSSSSKEHKLLLQMLSTVGSQELPTDEYEAKVQVLVTGRTVTEDSERIVFNRGNLLAHPDRFVPISEAFQARLRALRQQRGWSLAHKYRDCGPNHSGHSNENPSQWALKRSTAEHTFWEDE</sequence>
<reference evidence="2" key="1">
    <citation type="submission" date="2021-12" db="EMBL/GenBank/DDBJ databases">
        <title>Prjna785345.</title>
        <authorList>
            <person name="Rujirawat T."/>
            <person name="Krajaejun T."/>
        </authorList>
    </citation>
    <scope>NUCLEOTIDE SEQUENCE</scope>
    <source>
        <strain evidence="2">Pi057C3</strain>
    </source>
</reference>
<evidence type="ECO:0000259" key="1">
    <source>
        <dbReference type="PROSITE" id="PS50234"/>
    </source>
</evidence>
<dbReference type="Proteomes" id="UP001209570">
    <property type="component" value="Unassembled WGS sequence"/>
</dbReference>
<organism evidence="2 3">
    <name type="scientific">Pythium insidiosum</name>
    <name type="common">Pythiosis disease agent</name>
    <dbReference type="NCBI Taxonomy" id="114742"/>
    <lineage>
        <taxon>Eukaryota</taxon>
        <taxon>Sar</taxon>
        <taxon>Stramenopiles</taxon>
        <taxon>Oomycota</taxon>
        <taxon>Peronosporomycetes</taxon>
        <taxon>Pythiales</taxon>
        <taxon>Pythiaceae</taxon>
        <taxon>Pythium</taxon>
    </lineage>
</organism>